<comment type="function">
    <text evidence="8">Very low-fidelity DNA ligase that seals nicks in double-stranded DNA during DNA repair. Together with the viral repair DNA polymerase X, fills the single nucleotide gaps generated by the AP endonuclease. It is not essential for viral replication and recombination. Displays a very low adenylation activity towards DNA with 3'-dideoxy- or 3'-amino-terminated nicks compared to regular nick DNA.</text>
</comment>
<dbReference type="Pfam" id="PF01068">
    <property type="entry name" value="DNA_ligase_A_M"/>
    <property type="match status" value="1"/>
</dbReference>
<dbReference type="SUPFAM" id="SSF50249">
    <property type="entry name" value="Nucleic acid-binding proteins"/>
    <property type="match status" value="1"/>
</dbReference>
<dbReference type="PROSITE" id="PS50160">
    <property type="entry name" value="DNA_LIGASE_A3"/>
    <property type="match status" value="1"/>
</dbReference>
<feature type="domain" description="ATP-dependent DNA ligase family profile" evidence="9">
    <location>
        <begin position="228"/>
        <end position="310"/>
    </location>
</feature>
<proteinExistence type="predicted"/>
<comment type="caution">
    <text evidence="10">The sequence shown here is derived from an EMBL/GenBank/DDBJ whole genome shotgun (WGS) entry which is preliminary data.</text>
</comment>
<evidence type="ECO:0000256" key="6">
    <source>
        <dbReference type="ARBA" id="ARBA00032896"/>
    </source>
</evidence>
<keyword evidence="3" id="KW-0235">DNA replication</keyword>
<dbReference type="InterPro" id="IPR012310">
    <property type="entry name" value="DNA_ligase_ATP-dep_cent"/>
</dbReference>
<evidence type="ECO:0000256" key="4">
    <source>
        <dbReference type="ARBA" id="ARBA00022763"/>
    </source>
</evidence>
<evidence type="ECO:0000256" key="3">
    <source>
        <dbReference type="ARBA" id="ARBA00022705"/>
    </source>
</evidence>
<dbReference type="PANTHER" id="PTHR47810:SF5">
    <property type="entry name" value="LIGASE, PUTATIVE-RELATED"/>
    <property type="match status" value="1"/>
</dbReference>
<comment type="catalytic activity">
    <reaction evidence="7">
        <text>ATP + (deoxyribonucleotide)n-3'-hydroxyl + 5'-phospho-(deoxyribonucleotide)m = (deoxyribonucleotide)n+m + AMP + diphosphate.</text>
        <dbReference type="EC" id="6.5.1.1"/>
    </reaction>
</comment>
<evidence type="ECO:0000313" key="10">
    <source>
        <dbReference type="EMBL" id="OBQ42396.1"/>
    </source>
</evidence>
<dbReference type="Proteomes" id="UP000092093">
    <property type="component" value="Unassembled WGS sequence"/>
</dbReference>
<comment type="subcellular location">
    <subcellularLocation>
        <location evidence="1">Virion</location>
    </subcellularLocation>
</comment>
<sequence length="385" mass="43654">MNIIHSTPLLYATTSTGKTKYWQGHTCTDGVDYFTFTTYCQNLGKVAPKIDCAEDLVALEGKSISKITGSAYVTIVGKNIGRSNETSPEQQSVLEITSTFKTQKDKGYREIGEESVQDNVLPMLAYPLGDKIHTIDFPLTVQPKFDGVRCLSNGSRMWSRRGKDFDNKIVSHLLGVKCGDYIIDGELILPEGYPLQDTVSACKKHRELSSKLLYRIYDVVCEDSCYTDRYEICRKIVEATNNPQVVLAPAHTVETQDEIYPLHETFVKEGWEGTMIRLHNHGYKVGQRTNQLLKLKDFLEEEFKVVNVIDGKGKFVGASIFICETPEGKTFETSPIGTMEYRKELFSKKDELIGTYWTVRFQAYTRDRIPQFGRAINQREADIQG</sequence>
<gene>
    <name evidence="10" type="ORF">AN484_18090</name>
</gene>
<evidence type="ECO:0000259" key="9">
    <source>
        <dbReference type="PROSITE" id="PS50160"/>
    </source>
</evidence>
<keyword evidence="2" id="KW-0436">Ligase</keyword>
<dbReference type="Gene3D" id="3.30.470.30">
    <property type="entry name" value="DNA ligase/mRNA capping enzyme"/>
    <property type="match status" value="1"/>
</dbReference>
<evidence type="ECO:0000256" key="5">
    <source>
        <dbReference type="ARBA" id="ARBA00023204"/>
    </source>
</evidence>
<dbReference type="GO" id="GO:0003910">
    <property type="term" value="F:DNA ligase (ATP) activity"/>
    <property type="evidence" value="ECO:0007669"/>
    <property type="project" value="UniProtKB-EC"/>
</dbReference>
<dbReference type="Gene3D" id="2.40.50.140">
    <property type="entry name" value="Nucleic acid-binding proteins"/>
    <property type="match status" value="1"/>
</dbReference>
<reference evidence="10 11" key="1">
    <citation type="submission" date="2015-09" db="EMBL/GenBank/DDBJ databases">
        <title>Aphanizomenon flos-aquae WA102.</title>
        <authorList>
            <person name="Driscoll C."/>
        </authorList>
    </citation>
    <scope>NUCLEOTIDE SEQUENCE [LARGE SCALE GENOMIC DNA]</scope>
    <source>
        <strain evidence="10">WA102</strain>
    </source>
</reference>
<dbReference type="Gene3D" id="3.30.1490.70">
    <property type="match status" value="1"/>
</dbReference>
<dbReference type="InterPro" id="IPR050326">
    <property type="entry name" value="NAD_dep_DNA_ligaseB"/>
</dbReference>
<keyword evidence="5" id="KW-0234">DNA repair</keyword>
<dbReference type="AlphaFoldDB" id="A0A1B7WZ43"/>
<keyword evidence="4" id="KW-0227">DNA damage</keyword>
<accession>A0A1B7WZ43</accession>
<dbReference type="GO" id="GO:0006281">
    <property type="term" value="P:DNA repair"/>
    <property type="evidence" value="ECO:0007669"/>
    <property type="project" value="UniProtKB-KW"/>
</dbReference>
<evidence type="ECO:0000256" key="2">
    <source>
        <dbReference type="ARBA" id="ARBA00022598"/>
    </source>
</evidence>
<dbReference type="SUPFAM" id="SSF56091">
    <property type="entry name" value="DNA ligase/mRNA capping enzyme, catalytic domain"/>
    <property type="match status" value="1"/>
</dbReference>
<organism evidence="10 11">
    <name type="scientific">Aphanizomenon flos-aquae WA102</name>
    <dbReference type="NCBI Taxonomy" id="1710896"/>
    <lineage>
        <taxon>Bacteria</taxon>
        <taxon>Bacillati</taxon>
        <taxon>Cyanobacteriota</taxon>
        <taxon>Cyanophyceae</taxon>
        <taxon>Nostocales</taxon>
        <taxon>Aphanizomenonaceae</taxon>
        <taxon>Aphanizomenon</taxon>
    </lineage>
</organism>
<dbReference type="EMBL" id="LJOW01000107">
    <property type="protein sequence ID" value="OBQ42396.1"/>
    <property type="molecule type" value="Genomic_DNA"/>
</dbReference>
<dbReference type="InterPro" id="IPR012340">
    <property type="entry name" value="NA-bd_OB-fold"/>
</dbReference>
<dbReference type="GO" id="GO:0005524">
    <property type="term" value="F:ATP binding"/>
    <property type="evidence" value="ECO:0007669"/>
    <property type="project" value="InterPro"/>
</dbReference>
<evidence type="ECO:0000313" key="11">
    <source>
        <dbReference type="Proteomes" id="UP000092093"/>
    </source>
</evidence>
<evidence type="ECO:0000256" key="7">
    <source>
        <dbReference type="ARBA" id="ARBA00034003"/>
    </source>
</evidence>
<protein>
    <recommendedName>
        <fullName evidence="6">Polydeoxyribonucleotide synthase [ATP]</fullName>
    </recommendedName>
</protein>
<name>A0A1B7WZ43_APHFL</name>
<dbReference type="PANTHER" id="PTHR47810">
    <property type="entry name" value="DNA LIGASE"/>
    <property type="match status" value="1"/>
</dbReference>
<evidence type="ECO:0000256" key="8">
    <source>
        <dbReference type="ARBA" id="ARBA00046002"/>
    </source>
</evidence>
<evidence type="ECO:0000256" key="1">
    <source>
        <dbReference type="ARBA" id="ARBA00004328"/>
    </source>
</evidence>
<dbReference type="GO" id="GO:0006260">
    <property type="term" value="P:DNA replication"/>
    <property type="evidence" value="ECO:0007669"/>
    <property type="project" value="UniProtKB-KW"/>
</dbReference>
<dbReference type="GO" id="GO:0006310">
    <property type="term" value="P:DNA recombination"/>
    <property type="evidence" value="ECO:0007669"/>
    <property type="project" value="InterPro"/>
</dbReference>